<evidence type="ECO:0000313" key="6">
    <source>
        <dbReference type="Proteomes" id="UP000181981"/>
    </source>
</evidence>
<dbReference type="AlphaFoldDB" id="X5DGV4"/>
<dbReference type="InterPro" id="IPR036291">
    <property type="entry name" value="NAD(P)-bd_dom_sf"/>
</dbReference>
<dbReference type="Pfam" id="PF02894">
    <property type="entry name" value="GFO_IDH_MocA_C"/>
    <property type="match status" value="1"/>
</dbReference>
<organism evidence="4 6">
    <name type="scientific">Draconibacterium orientale</name>
    <dbReference type="NCBI Taxonomy" id="1168034"/>
    <lineage>
        <taxon>Bacteria</taxon>
        <taxon>Pseudomonadati</taxon>
        <taxon>Bacteroidota</taxon>
        <taxon>Bacteroidia</taxon>
        <taxon>Marinilabiliales</taxon>
        <taxon>Prolixibacteraceae</taxon>
        <taxon>Draconibacterium</taxon>
    </lineage>
</organism>
<dbReference type="InterPro" id="IPR000683">
    <property type="entry name" value="Gfo/Idh/MocA-like_OxRdtase_N"/>
</dbReference>
<dbReference type="Proteomes" id="UP000023772">
    <property type="component" value="Chromosome"/>
</dbReference>
<dbReference type="RefSeq" id="WP_038557593.1">
    <property type="nucleotide sequence ID" value="NZ_FOHT01000002.1"/>
</dbReference>
<dbReference type="Gene3D" id="3.30.360.10">
    <property type="entry name" value="Dihydrodipicolinate Reductase, domain 2"/>
    <property type="match status" value="1"/>
</dbReference>
<feature type="domain" description="Gfo/Idh/MocA-like oxidoreductase N-terminal" evidence="1">
    <location>
        <begin position="3"/>
        <end position="125"/>
    </location>
</feature>
<name>X5DGV4_9BACT</name>
<dbReference type="Proteomes" id="UP000181981">
    <property type="component" value="Unassembled WGS sequence"/>
</dbReference>
<accession>X5DGV4</accession>
<reference evidence="4 6" key="2">
    <citation type="submission" date="2016-10" db="EMBL/GenBank/DDBJ databases">
        <authorList>
            <person name="de Groot N.N."/>
        </authorList>
    </citation>
    <scope>NUCLEOTIDE SEQUENCE [LARGE SCALE GENOMIC DNA]</scope>
    <source>
        <strain evidence="4 6">DSM 25947</strain>
    </source>
</reference>
<dbReference type="InterPro" id="IPR052515">
    <property type="entry name" value="Gfo/Idh/MocA_Oxidoreductase"/>
</dbReference>
<dbReference type="InterPro" id="IPR004104">
    <property type="entry name" value="Gfo/Idh/MocA-like_OxRdtase_C"/>
</dbReference>
<keyword evidence="5" id="KW-1185">Reference proteome</keyword>
<evidence type="ECO:0000313" key="3">
    <source>
        <dbReference type="EMBL" id="AHW59687.1"/>
    </source>
</evidence>
<sequence length="298" mass="33966">MKRFALIGAAGFVAERHIRAIKETGNELVCAMDTFDVMGRMDSYFPESEFFTSEEELVNFLQQAKEKGEPVDYISICSPNYLHIKHIELALKNGCNVICEKPLVITFADLEKIKTWEAEAGKRVYTVLQLRYHQAILNLKKEIEQSDKHFFDIELNYITSRGKWYFKSWKGDEQKSGGIATNIGIHFFDMLTWIFGAVQQNNVSLYEATKASGILILEKAKVRWFLSLDASDLPQVAVNGGKRTFRSIKVNGKEIEFSNGFTDLHTESYRQVLAGNGFGIEEARAGIELTDQIREIRI</sequence>
<feature type="domain" description="Gfo/Idh/MocA-like oxidoreductase C-terminal" evidence="2">
    <location>
        <begin position="153"/>
        <end position="210"/>
    </location>
</feature>
<dbReference type="SUPFAM" id="SSF51735">
    <property type="entry name" value="NAD(P)-binding Rossmann-fold domains"/>
    <property type="match status" value="1"/>
</dbReference>
<dbReference type="eggNOG" id="COG0673">
    <property type="taxonomic scope" value="Bacteria"/>
</dbReference>
<dbReference type="PANTHER" id="PTHR43249:SF1">
    <property type="entry name" value="D-GLUCOSIDE 3-DEHYDROGENASE"/>
    <property type="match status" value="1"/>
</dbReference>
<proteinExistence type="predicted"/>
<dbReference type="EMBL" id="CP007451">
    <property type="protein sequence ID" value="AHW59687.1"/>
    <property type="molecule type" value="Genomic_DNA"/>
</dbReference>
<reference evidence="3 5" key="1">
    <citation type="submission" date="2014-03" db="EMBL/GenBank/DDBJ databases">
        <title>Complete genome sequence of a deeply braunched marine Bacteroidia bacterium Draconibacterium orientale type strain FH5T.</title>
        <authorList>
            <person name="Li X."/>
            <person name="Wang X."/>
            <person name="Xie Z."/>
            <person name="Du Z."/>
            <person name="Chen G."/>
        </authorList>
    </citation>
    <scope>NUCLEOTIDE SEQUENCE [LARGE SCALE GENOMIC DNA]</scope>
    <source>
        <strain evidence="3 5">FH5</strain>
    </source>
</reference>
<dbReference type="Gene3D" id="3.40.50.720">
    <property type="entry name" value="NAD(P)-binding Rossmann-like Domain"/>
    <property type="match status" value="1"/>
</dbReference>
<evidence type="ECO:0000259" key="2">
    <source>
        <dbReference type="Pfam" id="PF02894"/>
    </source>
</evidence>
<dbReference type="OrthoDB" id="9815825at2"/>
<dbReference type="HOGENOM" id="CLU_862341_0_0_10"/>
<gene>
    <name evidence="3" type="ORF">FH5T_09010</name>
    <name evidence="4" type="ORF">SAMN05444285_10287</name>
</gene>
<dbReference type="EMBL" id="FOHT01000002">
    <property type="protein sequence ID" value="SES79115.1"/>
    <property type="molecule type" value="Genomic_DNA"/>
</dbReference>
<dbReference type="Pfam" id="PF01408">
    <property type="entry name" value="GFO_IDH_MocA"/>
    <property type="match status" value="1"/>
</dbReference>
<dbReference type="PANTHER" id="PTHR43249">
    <property type="entry name" value="UDP-N-ACETYL-2-AMINO-2-DEOXY-D-GLUCURONATE OXIDASE"/>
    <property type="match status" value="1"/>
</dbReference>
<dbReference type="STRING" id="1168034.FH5T_09010"/>
<evidence type="ECO:0000313" key="4">
    <source>
        <dbReference type="EMBL" id="SES79115.1"/>
    </source>
</evidence>
<dbReference type="GO" id="GO:0000166">
    <property type="term" value="F:nucleotide binding"/>
    <property type="evidence" value="ECO:0007669"/>
    <property type="project" value="InterPro"/>
</dbReference>
<evidence type="ECO:0000313" key="5">
    <source>
        <dbReference type="Proteomes" id="UP000023772"/>
    </source>
</evidence>
<dbReference type="KEGG" id="dori:FH5T_09010"/>
<protein>
    <submittedName>
        <fullName evidence="3">Oxidoreductase</fullName>
    </submittedName>
    <submittedName>
        <fullName evidence="4">UDP-N-acetyl-2-amino-2-deoxyglucuronate dehydrogenase</fullName>
    </submittedName>
</protein>
<evidence type="ECO:0000259" key="1">
    <source>
        <dbReference type="Pfam" id="PF01408"/>
    </source>
</evidence>